<protein>
    <submittedName>
        <fullName evidence="2">Thioredoxin-like associated protein 1, putative</fullName>
    </submittedName>
</protein>
<keyword evidence="3" id="KW-1185">Reference proteome</keyword>
<organism evidence="2 3">
    <name type="scientific">Plasmodium gaboni</name>
    <dbReference type="NCBI Taxonomy" id="647221"/>
    <lineage>
        <taxon>Eukaryota</taxon>
        <taxon>Sar</taxon>
        <taxon>Alveolata</taxon>
        <taxon>Apicomplexa</taxon>
        <taxon>Aconoidasida</taxon>
        <taxon>Haemosporida</taxon>
        <taxon>Plasmodiidae</taxon>
        <taxon>Plasmodium</taxon>
        <taxon>Plasmodium (Laverania)</taxon>
    </lineage>
</organism>
<feature type="region of interest" description="Disordered" evidence="1">
    <location>
        <begin position="339"/>
        <end position="409"/>
    </location>
</feature>
<evidence type="ECO:0000256" key="1">
    <source>
        <dbReference type="SAM" id="MobiDB-lite"/>
    </source>
</evidence>
<gene>
    <name evidence="2" type="ORF">PGABG01_1228900</name>
</gene>
<reference evidence="2" key="1">
    <citation type="submission" date="2016-09" db="EMBL/GenBank/DDBJ databases">
        <authorList>
            <consortium name="Pathogen Informatics"/>
            <person name="Sun Q."/>
            <person name="Inoue M."/>
        </authorList>
    </citation>
    <scope>NUCLEOTIDE SEQUENCE</scope>
</reference>
<feature type="compositionally biased region" description="Basic and acidic residues" evidence="1">
    <location>
        <begin position="345"/>
        <end position="409"/>
    </location>
</feature>
<evidence type="ECO:0000313" key="2">
    <source>
        <dbReference type="EMBL" id="SOV16467.1"/>
    </source>
</evidence>
<accession>A0ABY1UQK3</accession>
<name>A0ABY1UQK3_9APIC</name>
<evidence type="ECO:0000313" key="3">
    <source>
        <dbReference type="Proteomes" id="UP000831156"/>
    </source>
</evidence>
<proteinExistence type="predicted"/>
<dbReference type="EMBL" id="LT969435">
    <property type="protein sequence ID" value="SOV16467.1"/>
    <property type="molecule type" value="Genomic_DNA"/>
</dbReference>
<sequence>MLQNNEYSKNDMFQHDKKEIRVGKKLVTENCGLYMDGNKNAGVVCNRITELNINSRKKTSNNKSDSSQMKNILNHINHNSLELIPSKRPLISYSTYDNQQKYFETKLVPDLQGKMSICVGRKSGSATVNINIDDYDLEKTYHTWKKITGKNYLHNKSNLENNIFLTVAHDAERSDKLPIIQNRNPPFANPDGPFEKERLNLPKQARDNLDRTLTPLAICEKKNKTSKKKNIHIHNDSLLLLKPHENVITEHIKGVRRTNFPWIQSNRIKHILNYNYAHPQNVTEKHLNKSGTSQNCNYETYLKGVFADKSENEKRDINDRLYNNGYEEDQIVDDNQLKKYNNNYDDNKSNYDDNKSNYDDKKNNYDDKKNNYDDKKNNYDDNKNNYDDNKNNYDDNKNNYDDNKNNYDDAYNEKDITLYNQNNYKNDENMFQQYNKKYNDPHKHIDYLSYENTLNNCNSLINQKTKNYKDTQNYLGNNNYNIQHNKGQYQVPNYNTHVETPQNIYNSHTRNCSNNYGQEINNVVHNQQEHVNGNNNYYKISSFENML</sequence>
<dbReference type="Proteomes" id="UP000831156">
    <property type="component" value="Chromosome 12"/>
</dbReference>